<reference evidence="2 3" key="1">
    <citation type="submission" date="2023-07" db="EMBL/GenBank/DDBJ databases">
        <title>Sorghum-associated microbial communities from plants grown in Nebraska, USA.</title>
        <authorList>
            <person name="Schachtman D."/>
        </authorList>
    </citation>
    <scope>NUCLEOTIDE SEQUENCE [LARGE SCALE GENOMIC DNA]</scope>
    <source>
        <strain evidence="2 3">4129</strain>
    </source>
</reference>
<evidence type="ECO:0000256" key="1">
    <source>
        <dbReference type="SAM" id="SignalP"/>
    </source>
</evidence>
<dbReference type="RefSeq" id="WP_310276304.1">
    <property type="nucleotide sequence ID" value="NZ_JAVDWQ010000001.1"/>
</dbReference>
<keyword evidence="3" id="KW-1185">Reference proteome</keyword>
<proteinExistence type="predicted"/>
<keyword evidence="1" id="KW-0732">Signal</keyword>
<organism evidence="2 3">
    <name type="scientific">Flavobacterium piscis</name>
    <dbReference type="NCBI Taxonomy" id="1114874"/>
    <lineage>
        <taxon>Bacteria</taxon>
        <taxon>Pseudomonadati</taxon>
        <taxon>Bacteroidota</taxon>
        <taxon>Flavobacteriia</taxon>
        <taxon>Flavobacteriales</taxon>
        <taxon>Flavobacteriaceae</taxon>
        <taxon>Flavobacterium</taxon>
    </lineage>
</organism>
<dbReference type="EMBL" id="JAVDWQ010000001">
    <property type="protein sequence ID" value="MDR7208129.1"/>
    <property type="molecule type" value="Genomic_DNA"/>
</dbReference>
<name>A0ABU1Y1M3_9FLAO</name>
<protein>
    <submittedName>
        <fullName evidence="2">Uncharacterized protein</fullName>
    </submittedName>
</protein>
<feature type="chain" id="PRO_5045252855" evidence="1">
    <location>
        <begin position="21"/>
        <end position="71"/>
    </location>
</feature>
<dbReference type="Proteomes" id="UP001269081">
    <property type="component" value="Unassembled WGS sequence"/>
</dbReference>
<evidence type="ECO:0000313" key="3">
    <source>
        <dbReference type="Proteomes" id="UP001269081"/>
    </source>
</evidence>
<feature type="signal peptide" evidence="1">
    <location>
        <begin position="1"/>
        <end position="20"/>
    </location>
</feature>
<gene>
    <name evidence="2" type="ORF">J2W48_000050</name>
</gene>
<comment type="caution">
    <text evidence="2">The sequence shown here is derived from an EMBL/GenBank/DDBJ whole genome shotgun (WGS) entry which is preliminary data.</text>
</comment>
<sequence>MKKIIFTVIFMLAFSFISEAKNKKSMNKAEIITDCARYASLMLDVYEEVNGCIDSDTYNGAYEYFKGSCEA</sequence>
<evidence type="ECO:0000313" key="2">
    <source>
        <dbReference type="EMBL" id="MDR7208129.1"/>
    </source>
</evidence>
<accession>A0ABU1Y1M3</accession>